<dbReference type="GO" id="GO:0140115">
    <property type="term" value="P:export across plasma membrane"/>
    <property type="evidence" value="ECO:0007669"/>
    <property type="project" value="UniProtKB-ARBA"/>
</dbReference>
<keyword evidence="9" id="KW-1185">Reference proteome</keyword>
<dbReference type="AlphaFoldDB" id="A0A4R6V682"/>
<feature type="domain" description="Major facilitator superfamily (MFS) profile" evidence="7">
    <location>
        <begin position="14"/>
        <end position="156"/>
    </location>
</feature>
<gene>
    <name evidence="8" type="ORF">EV190_102209</name>
</gene>
<dbReference type="EMBL" id="SNYN01000002">
    <property type="protein sequence ID" value="TDQ54375.1"/>
    <property type="molecule type" value="Genomic_DNA"/>
</dbReference>
<keyword evidence="3 6" id="KW-0812">Transmembrane</keyword>
<dbReference type="Gene3D" id="1.20.1720.10">
    <property type="entry name" value="Multidrug resistance protein D"/>
    <property type="match status" value="1"/>
</dbReference>
<feature type="transmembrane region" description="Helical" evidence="6">
    <location>
        <begin position="107"/>
        <end position="125"/>
    </location>
</feature>
<dbReference type="InterPro" id="IPR005829">
    <property type="entry name" value="Sugar_transporter_CS"/>
</dbReference>
<dbReference type="PANTHER" id="PTHR23502">
    <property type="entry name" value="MAJOR FACILITATOR SUPERFAMILY"/>
    <property type="match status" value="1"/>
</dbReference>
<dbReference type="GO" id="GO:0022857">
    <property type="term" value="F:transmembrane transporter activity"/>
    <property type="evidence" value="ECO:0007669"/>
    <property type="project" value="InterPro"/>
</dbReference>
<protein>
    <submittedName>
        <fullName evidence="8">MFS transporter</fullName>
    </submittedName>
</protein>
<reference evidence="8 9" key="1">
    <citation type="submission" date="2019-03" db="EMBL/GenBank/DDBJ databases">
        <title>Genomic Encyclopedia of Type Strains, Phase IV (KMG-IV): sequencing the most valuable type-strain genomes for metagenomic binning, comparative biology and taxonomic classification.</title>
        <authorList>
            <person name="Goeker M."/>
        </authorList>
    </citation>
    <scope>NUCLEOTIDE SEQUENCE [LARGE SCALE GENOMIC DNA]</scope>
    <source>
        <strain evidence="8 9">DSM 46770</strain>
    </source>
</reference>
<evidence type="ECO:0000256" key="2">
    <source>
        <dbReference type="ARBA" id="ARBA00022448"/>
    </source>
</evidence>
<dbReference type="GO" id="GO:0042908">
    <property type="term" value="P:xenobiotic transport"/>
    <property type="evidence" value="ECO:0007669"/>
    <property type="project" value="UniProtKB-ARBA"/>
</dbReference>
<evidence type="ECO:0000256" key="1">
    <source>
        <dbReference type="ARBA" id="ARBA00004651"/>
    </source>
</evidence>
<dbReference type="GO" id="GO:0005886">
    <property type="term" value="C:plasma membrane"/>
    <property type="evidence" value="ECO:0007669"/>
    <property type="project" value="UniProtKB-SubCell"/>
</dbReference>
<proteinExistence type="predicted"/>
<dbReference type="PROSITE" id="PS50850">
    <property type="entry name" value="MFS"/>
    <property type="match status" value="1"/>
</dbReference>
<dbReference type="SUPFAM" id="SSF103473">
    <property type="entry name" value="MFS general substrate transporter"/>
    <property type="match status" value="1"/>
</dbReference>
<dbReference type="InterPro" id="IPR011701">
    <property type="entry name" value="MFS"/>
</dbReference>
<dbReference type="PANTHER" id="PTHR23502:SF132">
    <property type="entry name" value="POLYAMINE TRANSPORTER 2-RELATED"/>
    <property type="match status" value="1"/>
</dbReference>
<evidence type="ECO:0000256" key="6">
    <source>
        <dbReference type="SAM" id="Phobius"/>
    </source>
</evidence>
<evidence type="ECO:0000313" key="9">
    <source>
        <dbReference type="Proteomes" id="UP000295281"/>
    </source>
</evidence>
<keyword evidence="4 6" id="KW-1133">Transmembrane helix</keyword>
<evidence type="ECO:0000256" key="3">
    <source>
        <dbReference type="ARBA" id="ARBA00022692"/>
    </source>
</evidence>
<accession>A0A4R6V682</accession>
<feature type="transmembrane region" description="Helical" evidence="6">
    <location>
        <begin position="45"/>
        <end position="68"/>
    </location>
</feature>
<dbReference type="Proteomes" id="UP000295281">
    <property type="component" value="Unassembled WGS sequence"/>
</dbReference>
<name>A0A4R6V682_9ACTN</name>
<sequence>MTDPRSGRRAGPALAALLMLLTVFGPVSMDLYLPVLPTLTGELGAATSAAQFTLTACLIGLAVGQVIAGPLSDRFGRRTPLLVGVAAAYAASSLLGLARFGLGGSEAGLPLGVVTAASIALAVLAQSTLVGRERGPRPVVPSAQKSAVTVRQVTGE</sequence>
<evidence type="ECO:0000313" key="8">
    <source>
        <dbReference type="EMBL" id="TDQ54375.1"/>
    </source>
</evidence>
<dbReference type="RefSeq" id="WP_243742372.1">
    <property type="nucleotide sequence ID" value="NZ_SNYN01000002.1"/>
</dbReference>
<dbReference type="Pfam" id="PF07690">
    <property type="entry name" value="MFS_1"/>
    <property type="match status" value="1"/>
</dbReference>
<organism evidence="8 9">
    <name type="scientific">Actinorugispora endophytica</name>
    <dbReference type="NCBI Taxonomy" id="1605990"/>
    <lineage>
        <taxon>Bacteria</taxon>
        <taxon>Bacillati</taxon>
        <taxon>Actinomycetota</taxon>
        <taxon>Actinomycetes</taxon>
        <taxon>Streptosporangiales</taxon>
        <taxon>Nocardiopsidaceae</taxon>
        <taxon>Actinorugispora</taxon>
    </lineage>
</organism>
<dbReference type="InterPro" id="IPR020846">
    <property type="entry name" value="MFS_dom"/>
</dbReference>
<comment type="caution">
    <text evidence="8">The sequence shown here is derived from an EMBL/GenBank/DDBJ whole genome shotgun (WGS) entry which is preliminary data.</text>
</comment>
<evidence type="ECO:0000256" key="4">
    <source>
        <dbReference type="ARBA" id="ARBA00022989"/>
    </source>
</evidence>
<dbReference type="InterPro" id="IPR036259">
    <property type="entry name" value="MFS_trans_sf"/>
</dbReference>
<comment type="subcellular location">
    <subcellularLocation>
        <location evidence="1">Cell membrane</location>
        <topology evidence="1">Multi-pass membrane protein</topology>
    </subcellularLocation>
</comment>
<feature type="transmembrane region" description="Helical" evidence="6">
    <location>
        <begin position="80"/>
        <end position="101"/>
    </location>
</feature>
<evidence type="ECO:0000256" key="5">
    <source>
        <dbReference type="ARBA" id="ARBA00023136"/>
    </source>
</evidence>
<evidence type="ECO:0000259" key="7">
    <source>
        <dbReference type="PROSITE" id="PS50850"/>
    </source>
</evidence>
<keyword evidence="2" id="KW-0813">Transport</keyword>
<keyword evidence="5 6" id="KW-0472">Membrane</keyword>
<dbReference type="PROSITE" id="PS00216">
    <property type="entry name" value="SUGAR_TRANSPORT_1"/>
    <property type="match status" value="1"/>
</dbReference>